<dbReference type="Gene3D" id="1.10.760.10">
    <property type="entry name" value="Cytochrome c-like domain"/>
    <property type="match status" value="1"/>
</dbReference>
<dbReference type="Pfam" id="PF13442">
    <property type="entry name" value="Cytochrome_CBB3"/>
    <property type="match status" value="1"/>
</dbReference>
<gene>
    <name evidence="7" type="ORF">AWB66_01961</name>
</gene>
<evidence type="ECO:0000256" key="4">
    <source>
        <dbReference type="PROSITE-ProRule" id="PRU00433"/>
    </source>
</evidence>
<protein>
    <submittedName>
        <fullName evidence="7">Cytochrome c, class I</fullName>
    </submittedName>
</protein>
<dbReference type="GO" id="GO:0020037">
    <property type="term" value="F:heme binding"/>
    <property type="evidence" value="ECO:0007669"/>
    <property type="project" value="InterPro"/>
</dbReference>
<dbReference type="GO" id="GO:0009055">
    <property type="term" value="F:electron transfer activity"/>
    <property type="evidence" value="ECO:0007669"/>
    <property type="project" value="InterPro"/>
</dbReference>
<sequence length="392" mass="41255">MKHHSIQLACAAMAATLAALPAFSHAGVRVCTFPGSPSTALDHSVAKAVFKTAGLDVSFVREAIGEGDDDGVSPKELHKVLAKHCDVIAGFPRSSVADGSDSKLRFSASYLRSGYVSVGLRDRRAQSDAPDIVAATYASPAQLIAVQQRDVELDLENTSESTVDAVANGRARRAIVWYPALVAYRGKHPQTRFVTASTRSAYADWSLVFAFAPEAAPLQKRIDRAIATMSADGRLATLTKDWALPADEKTAQTTPAYLDGPSRGAADAHIVRVDASTTADPAFSQAQVAHGKTLYASSCAKCHGPDLQGITAPALRGPSFAPASAKAHPIGAIFQYMASNMPADKPGKMRDQDYADIMAFLLHSNGYGASTAKLTADAARASTTPLAARTAQ</sequence>
<dbReference type="PROSITE" id="PS51007">
    <property type="entry name" value="CYTC"/>
    <property type="match status" value="1"/>
</dbReference>
<accession>A0A158H1F6</accession>
<reference evidence="7" key="1">
    <citation type="submission" date="2016-01" db="EMBL/GenBank/DDBJ databases">
        <authorList>
            <person name="Peeters Charlotte."/>
        </authorList>
    </citation>
    <scope>NUCLEOTIDE SEQUENCE</scope>
    <source>
        <strain evidence="7">LMG 22936</strain>
    </source>
</reference>
<evidence type="ECO:0000256" key="1">
    <source>
        <dbReference type="ARBA" id="ARBA00022617"/>
    </source>
</evidence>
<comment type="caution">
    <text evidence="7">The sequence shown here is derived from an EMBL/GenBank/DDBJ whole genome shotgun (WGS) entry which is preliminary data.</text>
</comment>
<dbReference type="SUPFAM" id="SSF46626">
    <property type="entry name" value="Cytochrome c"/>
    <property type="match status" value="1"/>
</dbReference>
<dbReference type="RefSeq" id="WP_087630094.1">
    <property type="nucleotide sequence ID" value="NZ_FCNZ02000006.1"/>
</dbReference>
<evidence type="ECO:0000256" key="3">
    <source>
        <dbReference type="ARBA" id="ARBA00023004"/>
    </source>
</evidence>
<evidence type="ECO:0000313" key="8">
    <source>
        <dbReference type="Proteomes" id="UP000054717"/>
    </source>
</evidence>
<keyword evidence="5" id="KW-0732">Signal</keyword>
<evidence type="ECO:0000259" key="6">
    <source>
        <dbReference type="PROSITE" id="PS51007"/>
    </source>
</evidence>
<dbReference type="Proteomes" id="UP000054717">
    <property type="component" value="Unassembled WGS sequence"/>
</dbReference>
<dbReference type="SMART" id="SM00062">
    <property type="entry name" value="PBPb"/>
    <property type="match status" value="1"/>
</dbReference>
<organism evidence="7 8">
    <name type="scientific">Caballeronia telluris</name>
    <dbReference type="NCBI Taxonomy" id="326475"/>
    <lineage>
        <taxon>Bacteria</taxon>
        <taxon>Pseudomonadati</taxon>
        <taxon>Pseudomonadota</taxon>
        <taxon>Betaproteobacteria</taxon>
        <taxon>Burkholderiales</taxon>
        <taxon>Burkholderiaceae</taxon>
        <taxon>Caballeronia</taxon>
    </lineage>
</organism>
<evidence type="ECO:0000256" key="5">
    <source>
        <dbReference type="SAM" id="SignalP"/>
    </source>
</evidence>
<keyword evidence="2 4" id="KW-0479">Metal-binding</keyword>
<dbReference type="InterPro" id="IPR036909">
    <property type="entry name" value="Cyt_c-like_dom_sf"/>
</dbReference>
<feature type="signal peptide" evidence="5">
    <location>
        <begin position="1"/>
        <end position="26"/>
    </location>
</feature>
<dbReference type="STRING" id="326475.AWB66_01961"/>
<evidence type="ECO:0000256" key="2">
    <source>
        <dbReference type="ARBA" id="ARBA00022723"/>
    </source>
</evidence>
<keyword evidence="8" id="KW-1185">Reference proteome</keyword>
<feature type="domain" description="Cytochrome c" evidence="6">
    <location>
        <begin position="286"/>
        <end position="365"/>
    </location>
</feature>
<dbReference type="Gene3D" id="3.40.190.10">
    <property type="entry name" value="Periplasmic binding protein-like II"/>
    <property type="match status" value="2"/>
</dbReference>
<proteinExistence type="predicted"/>
<evidence type="ECO:0000313" key="7">
    <source>
        <dbReference type="EMBL" id="SAL38165.1"/>
    </source>
</evidence>
<name>A0A158H1F6_9BURK</name>
<keyword evidence="1 4" id="KW-0349">Heme</keyword>
<dbReference type="AlphaFoldDB" id="A0A158H1F6"/>
<dbReference type="EMBL" id="FCNZ02000006">
    <property type="protein sequence ID" value="SAL38165.1"/>
    <property type="molecule type" value="Genomic_DNA"/>
</dbReference>
<dbReference type="InterPro" id="IPR009056">
    <property type="entry name" value="Cyt_c-like_dom"/>
</dbReference>
<dbReference type="SUPFAM" id="SSF53850">
    <property type="entry name" value="Periplasmic binding protein-like II"/>
    <property type="match status" value="1"/>
</dbReference>
<dbReference type="InterPro" id="IPR001638">
    <property type="entry name" value="Solute-binding_3/MltF_N"/>
</dbReference>
<feature type="chain" id="PRO_5011114885" evidence="5">
    <location>
        <begin position="27"/>
        <end position="392"/>
    </location>
</feature>
<keyword evidence="3 4" id="KW-0408">Iron</keyword>
<dbReference type="GO" id="GO:0046872">
    <property type="term" value="F:metal ion binding"/>
    <property type="evidence" value="ECO:0007669"/>
    <property type="project" value="UniProtKB-KW"/>
</dbReference>